<name>A0A6J7B7H9_9ZZZZ</name>
<feature type="domain" description="GCVT N-terminal" evidence="4">
    <location>
        <begin position="33"/>
        <end position="149"/>
    </location>
</feature>
<evidence type="ECO:0000256" key="2">
    <source>
        <dbReference type="ARBA" id="ARBA00022946"/>
    </source>
</evidence>
<dbReference type="InterPro" id="IPR027266">
    <property type="entry name" value="TrmE/GcvT-like"/>
</dbReference>
<gene>
    <name evidence="5" type="ORF">UFOPK2423_00908</name>
    <name evidence="6" type="ORF">UFOPK3266_00395</name>
</gene>
<evidence type="ECO:0000313" key="5">
    <source>
        <dbReference type="EMBL" id="CAB4696607.1"/>
    </source>
</evidence>
<dbReference type="GO" id="GO:0016226">
    <property type="term" value="P:iron-sulfur cluster assembly"/>
    <property type="evidence" value="ECO:0007669"/>
    <property type="project" value="TreeGrafter"/>
</dbReference>
<dbReference type="PANTHER" id="PTHR22602:SF0">
    <property type="entry name" value="TRANSFERASE CAF17, MITOCHONDRIAL-RELATED"/>
    <property type="match status" value="1"/>
</dbReference>
<evidence type="ECO:0000256" key="1">
    <source>
        <dbReference type="ARBA" id="ARBA00004173"/>
    </source>
</evidence>
<dbReference type="NCBIfam" id="TIGR03317">
    <property type="entry name" value="ygfZ_signature"/>
    <property type="match status" value="1"/>
</dbReference>
<evidence type="ECO:0000259" key="4">
    <source>
        <dbReference type="Pfam" id="PF01571"/>
    </source>
</evidence>
<reference evidence="6" key="1">
    <citation type="submission" date="2020-05" db="EMBL/GenBank/DDBJ databases">
        <authorList>
            <person name="Chiriac C."/>
            <person name="Salcher M."/>
            <person name="Ghai R."/>
            <person name="Kavagutti S V."/>
        </authorList>
    </citation>
    <scope>NUCLEOTIDE SEQUENCE</scope>
</reference>
<keyword evidence="2" id="KW-0809">Transit peptide</keyword>
<dbReference type="EMBL" id="CAFBAA010000006">
    <property type="protein sequence ID" value="CAB4841496.1"/>
    <property type="molecule type" value="Genomic_DNA"/>
</dbReference>
<comment type="subcellular location">
    <subcellularLocation>
        <location evidence="1">Mitochondrion</location>
    </subcellularLocation>
</comment>
<sequence length="309" mass="34049">MPSEVGSQVGSEVSSRVLVENGPDQGALWHSGSFVQEQRALHEGRGWADLGHRPIITVSGVDRLSWLHSLTTQDLEKLAPHQWTQALILSPHGHVEHHLVVVDDGTTTWIHVEPNTSEELVKYLDSMKFMLRVDVADVSSAYKCIRVPGLPDLIGGPFRIVARNETLVFAADAFEVGMWAIEAERIAAGRPRLKFETDHKTIPNEVGWLNTAVHMNKGCYRGQETVARTFNLGKPPRRLVQLHLDGSVVSLPPHCTPVMYQEKQVGFIGSSALHYELGPIALAVIKRNIPEDALLLAGDIPAAQELNLS</sequence>
<dbReference type="PIRSF" id="PIRSF006487">
    <property type="entry name" value="GcvT"/>
    <property type="match status" value="1"/>
</dbReference>
<dbReference type="SUPFAM" id="SSF103025">
    <property type="entry name" value="Folate-binding domain"/>
    <property type="match status" value="1"/>
</dbReference>
<dbReference type="InterPro" id="IPR045179">
    <property type="entry name" value="YgfZ/GcvT"/>
</dbReference>
<dbReference type="EMBL" id="CAEZXN010000018">
    <property type="protein sequence ID" value="CAB4696607.1"/>
    <property type="molecule type" value="Genomic_DNA"/>
</dbReference>
<evidence type="ECO:0000313" key="6">
    <source>
        <dbReference type="EMBL" id="CAB4841496.1"/>
    </source>
</evidence>
<dbReference type="GO" id="GO:0005739">
    <property type="term" value="C:mitochondrion"/>
    <property type="evidence" value="ECO:0007669"/>
    <property type="project" value="UniProtKB-SubCell"/>
</dbReference>
<keyword evidence="3" id="KW-0496">Mitochondrion</keyword>
<protein>
    <submittedName>
        <fullName evidence="6">Unannotated protein</fullName>
    </submittedName>
</protein>
<dbReference type="AlphaFoldDB" id="A0A6J7B7H9"/>
<dbReference type="InterPro" id="IPR017703">
    <property type="entry name" value="YgfZ/GCV_T_CS"/>
</dbReference>
<dbReference type="InterPro" id="IPR006222">
    <property type="entry name" value="GCVT_N"/>
</dbReference>
<dbReference type="PANTHER" id="PTHR22602">
    <property type="entry name" value="TRANSFERASE CAF17, MITOCHONDRIAL-RELATED"/>
    <property type="match status" value="1"/>
</dbReference>
<dbReference type="Gene3D" id="3.30.1360.120">
    <property type="entry name" value="Probable tRNA modification gtpase trme, domain 1"/>
    <property type="match status" value="2"/>
</dbReference>
<evidence type="ECO:0000256" key="3">
    <source>
        <dbReference type="ARBA" id="ARBA00023128"/>
    </source>
</evidence>
<organism evidence="6">
    <name type="scientific">freshwater metagenome</name>
    <dbReference type="NCBI Taxonomy" id="449393"/>
    <lineage>
        <taxon>unclassified sequences</taxon>
        <taxon>metagenomes</taxon>
        <taxon>ecological metagenomes</taxon>
    </lineage>
</organism>
<accession>A0A6J7B7H9</accession>
<proteinExistence type="predicted"/>
<dbReference type="Pfam" id="PF01571">
    <property type="entry name" value="GCV_T"/>
    <property type="match status" value="1"/>
</dbReference>